<dbReference type="GO" id="GO:0006826">
    <property type="term" value="P:iron ion transport"/>
    <property type="evidence" value="ECO:0007669"/>
    <property type="project" value="InterPro"/>
</dbReference>
<evidence type="ECO:0000256" key="6">
    <source>
        <dbReference type="ARBA" id="ARBA00023004"/>
    </source>
</evidence>
<evidence type="ECO:0000256" key="5">
    <source>
        <dbReference type="ARBA" id="ARBA00023002"/>
    </source>
</evidence>
<keyword evidence="9" id="KW-0963">Cytoplasm</keyword>
<evidence type="ECO:0000313" key="13">
    <source>
        <dbReference type="Proteomes" id="UP000037784"/>
    </source>
</evidence>
<dbReference type="Pfam" id="PF00210">
    <property type="entry name" value="Ferritin"/>
    <property type="match status" value="1"/>
</dbReference>
<keyword evidence="3 9" id="KW-0409">Iron storage</keyword>
<dbReference type="CDD" id="cd01055">
    <property type="entry name" value="Nonheme_Ferritin"/>
    <property type="match status" value="1"/>
</dbReference>
<evidence type="ECO:0000313" key="12">
    <source>
        <dbReference type="EMBL" id="KPL89564.1"/>
    </source>
</evidence>
<dbReference type="GO" id="GO:0005829">
    <property type="term" value="C:cytosol"/>
    <property type="evidence" value="ECO:0007669"/>
    <property type="project" value="TreeGrafter"/>
</dbReference>
<dbReference type="InterPro" id="IPR009040">
    <property type="entry name" value="Ferritin-like_diiron"/>
</dbReference>
<feature type="binding site" evidence="8">
    <location>
        <position position="93"/>
    </location>
    <ligand>
        <name>Fe cation</name>
        <dbReference type="ChEBI" id="CHEBI:24875"/>
        <label>1</label>
    </ligand>
</feature>
<evidence type="ECO:0000313" key="11">
    <source>
        <dbReference type="EMBL" id="GAP63365.1"/>
    </source>
</evidence>
<reference evidence="11 13" key="1">
    <citation type="journal article" date="2015" name="Genome Announc.">
        <title>Draft Genome Sequence of a Heterotrophic Facultative Anaerobic Thermophilic Bacterium, Ardenticatena maritima Strain 110ST.</title>
        <authorList>
            <person name="Kawaichi S."/>
            <person name="Yoshida T."/>
            <person name="Sako Y."/>
            <person name="Nakamura R."/>
        </authorList>
    </citation>
    <scope>NUCLEOTIDE SEQUENCE [LARGE SCALE GENOMIC DNA]</scope>
    <source>
        <strain evidence="11 13">110S</strain>
    </source>
</reference>
<comment type="catalytic activity">
    <reaction evidence="7 9">
        <text>4 Fe(2+) + O2 + 6 H2O = 4 iron(III) oxide-hydroxide + 12 H(+)</text>
        <dbReference type="Rhea" id="RHEA:11972"/>
        <dbReference type="ChEBI" id="CHEBI:15377"/>
        <dbReference type="ChEBI" id="CHEBI:15378"/>
        <dbReference type="ChEBI" id="CHEBI:15379"/>
        <dbReference type="ChEBI" id="CHEBI:29033"/>
        <dbReference type="ChEBI" id="CHEBI:78619"/>
        <dbReference type="EC" id="1.16.3.2"/>
    </reaction>
</comment>
<evidence type="ECO:0000313" key="14">
    <source>
        <dbReference type="Proteomes" id="UP000050502"/>
    </source>
</evidence>
<keyword evidence="4 8" id="KW-0479">Metal-binding</keyword>
<reference evidence="13" key="3">
    <citation type="submission" date="2015-08" db="EMBL/GenBank/DDBJ databases">
        <title>Draft Genome Sequence of a Heterotrophic Facultative Anaerobic Bacterium Ardenticatena maritima Strain 110S.</title>
        <authorList>
            <person name="Kawaichi S."/>
            <person name="Yoshida T."/>
            <person name="Sako Y."/>
            <person name="Nakamura R."/>
        </authorList>
    </citation>
    <scope>NUCLEOTIDE SEQUENCE [LARGE SCALE GENOMIC DNA]</scope>
    <source>
        <strain evidence="13">110S</strain>
    </source>
</reference>
<dbReference type="GO" id="GO:0008198">
    <property type="term" value="F:ferrous iron binding"/>
    <property type="evidence" value="ECO:0007669"/>
    <property type="project" value="TreeGrafter"/>
</dbReference>
<feature type="binding site" evidence="8">
    <location>
        <position position="52"/>
    </location>
    <ligand>
        <name>Fe cation</name>
        <dbReference type="ChEBI" id="CHEBI:24875"/>
        <label>1</label>
    </ligand>
</feature>
<evidence type="ECO:0000256" key="8">
    <source>
        <dbReference type="PIRSR" id="PIRSR601519-1"/>
    </source>
</evidence>
<evidence type="ECO:0000259" key="10">
    <source>
        <dbReference type="PROSITE" id="PS50905"/>
    </source>
</evidence>
<comment type="caution">
    <text evidence="11">The sequence shown here is derived from an EMBL/GenBank/DDBJ whole genome shotgun (WGS) entry which is preliminary data.</text>
</comment>
<protein>
    <recommendedName>
        <fullName evidence="9">Ferritin</fullName>
        <ecNumber evidence="9">1.16.3.2</ecNumber>
    </recommendedName>
</protein>
<dbReference type="InParanoid" id="A0A0M8K7I8"/>
<dbReference type="Proteomes" id="UP000037784">
    <property type="component" value="Unassembled WGS sequence"/>
</dbReference>
<dbReference type="EC" id="1.16.3.2" evidence="9"/>
<organism evidence="11 13">
    <name type="scientific">Ardenticatena maritima</name>
    <dbReference type="NCBI Taxonomy" id="872965"/>
    <lineage>
        <taxon>Bacteria</taxon>
        <taxon>Bacillati</taxon>
        <taxon>Chloroflexota</taxon>
        <taxon>Ardenticatenia</taxon>
        <taxon>Ardenticatenales</taxon>
        <taxon>Ardenticatenaceae</taxon>
        <taxon>Ardenticatena</taxon>
    </lineage>
</organism>
<dbReference type="InterPro" id="IPR001519">
    <property type="entry name" value="Ferritin"/>
</dbReference>
<evidence type="ECO:0000256" key="7">
    <source>
        <dbReference type="ARBA" id="ARBA00048035"/>
    </source>
</evidence>
<dbReference type="EMBL" id="LGKN01000003">
    <property type="protein sequence ID" value="KPL89564.1"/>
    <property type="molecule type" value="Genomic_DNA"/>
</dbReference>
<dbReference type="EMBL" id="BBZA01000138">
    <property type="protein sequence ID" value="GAP63365.1"/>
    <property type="molecule type" value="Genomic_DNA"/>
</dbReference>
<evidence type="ECO:0000256" key="2">
    <source>
        <dbReference type="ARBA" id="ARBA00006950"/>
    </source>
</evidence>
<sequence>MQKAIQDALNEQINREFYASYLYLAMAAHFEAQSLDGFAGWMYAQSEEEYGHAMRILKYMLERGAQVELKAIAAPPEEFGSPLDIFKQALAHEQHVTQAIHALYKLAAEHEDYPTMKHLDWFIEEQVEEEDTVGRIVDRLQMAGDDRAALLMLDSELAQRSGEEESDEA</sequence>
<dbReference type="RefSeq" id="WP_054493209.1">
    <property type="nucleotide sequence ID" value="NZ_BBZA01000138.1"/>
</dbReference>
<feature type="binding site" evidence="8">
    <location>
        <position position="126"/>
    </location>
    <ligand>
        <name>Fe cation</name>
        <dbReference type="ChEBI" id="CHEBI:24875"/>
        <label>1</label>
    </ligand>
</feature>
<dbReference type="STRING" id="872965.SE16_03870"/>
<feature type="domain" description="Ferritin-like diiron" evidence="10">
    <location>
        <begin position="1"/>
        <end position="144"/>
    </location>
</feature>
<dbReference type="GO" id="GO:0006879">
    <property type="term" value="P:intracellular iron ion homeostasis"/>
    <property type="evidence" value="ECO:0007669"/>
    <property type="project" value="UniProtKB-KW"/>
</dbReference>
<dbReference type="InterPro" id="IPR009078">
    <property type="entry name" value="Ferritin-like_SF"/>
</dbReference>
<keyword evidence="13" id="KW-1185">Reference proteome</keyword>
<dbReference type="FunFam" id="1.20.1260.10:FF:000001">
    <property type="entry name" value="Non-heme ferritin"/>
    <property type="match status" value="1"/>
</dbReference>
<dbReference type="GO" id="GO:0004322">
    <property type="term" value="F:ferroxidase activity"/>
    <property type="evidence" value="ECO:0007669"/>
    <property type="project" value="TreeGrafter"/>
</dbReference>
<proteinExistence type="inferred from homology"/>
<dbReference type="InterPro" id="IPR041719">
    <property type="entry name" value="Ferritin_prok"/>
</dbReference>
<dbReference type="InterPro" id="IPR012347">
    <property type="entry name" value="Ferritin-like"/>
</dbReference>
<dbReference type="PANTHER" id="PTHR11431">
    <property type="entry name" value="FERRITIN"/>
    <property type="match status" value="1"/>
</dbReference>
<evidence type="ECO:0000256" key="3">
    <source>
        <dbReference type="ARBA" id="ARBA00022434"/>
    </source>
</evidence>
<feature type="binding site" evidence="8">
    <location>
        <position position="16"/>
    </location>
    <ligand>
        <name>Fe cation</name>
        <dbReference type="ChEBI" id="CHEBI:24875"/>
        <label>1</label>
    </ligand>
</feature>
<dbReference type="Proteomes" id="UP000050502">
    <property type="component" value="Unassembled WGS sequence"/>
</dbReference>
<evidence type="ECO:0000256" key="9">
    <source>
        <dbReference type="RuleBase" id="RU361145"/>
    </source>
</evidence>
<evidence type="ECO:0000256" key="1">
    <source>
        <dbReference type="ARBA" id="ARBA00002485"/>
    </source>
</evidence>
<dbReference type="SUPFAM" id="SSF47240">
    <property type="entry name" value="Ferritin-like"/>
    <property type="match status" value="1"/>
</dbReference>
<feature type="binding site" evidence="8">
    <location>
        <position position="49"/>
    </location>
    <ligand>
        <name>Fe cation</name>
        <dbReference type="ChEBI" id="CHEBI:24875"/>
        <label>1</label>
    </ligand>
</feature>
<dbReference type="PANTHER" id="PTHR11431:SF127">
    <property type="entry name" value="BACTERIAL NON-HEME FERRITIN"/>
    <property type="match status" value="1"/>
</dbReference>
<comment type="function">
    <text evidence="1 9">Iron-storage protein.</text>
</comment>
<dbReference type="OrthoDB" id="9801481at2"/>
<evidence type="ECO:0000256" key="4">
    <source>
        <dbReference type="ARBA" id="ARBA00022723"/>
    </source>
</evidence>
<comment type="subcellular location">
    <subcellularLocation>
        <location evidence="9">Cytoplasm</location>
    </subcellularLocation>
</comment>
<keyword evidence="6 8" id="KW-0408">Iron</keyword>
<gene>
    <name evidence="11" type="primary">ftnA</name>
    <name evidence="11" type="ORF">ARMA_1788</name>
    <name evidence="12" type="ORF">SE16_03870</name>
</gene>
<name>A0A0M8K7I8_9CHLR</name>
<dbReference type="GO" id="GO:0042802">
    <property type="term" value="F:identical protein binding"/>
    <property type="evidence" value="ECO:0007669"/>
    <property type="project" value="UniProtKB-ARBA"/>
</dbReference>
<dbReference type="Gene3D" id="1.20.1260.10">
    <property type="match status" value="1"/>
</dbReference>
<dbReference type="InterPro" id="IPR008331">
    <property type="entry name" value="Ferritin_DPS_dom"/>
</dbReference>
<dbReference type="AlphaFoldDB" id="A0A0M8K7I8"/>
<keyword evidence="5 11" id="KW-0560">Oxidoreductase</keyword>
<reference evidence="12 14" key="2">
    <citation type="submission" date="2015-07" db="EMBL/GenBank/DDBJ databases">
        <title>Whole genome sequence of Ardenticatena maritima DSM 23922.</title>
        <authorList>
            <person name="Hemp J."/>
            <person name="Ward L.M."/>
            <person name="Pace L.A."/>
            <person name="Fischer W.W."/>
        </authorList>
    </citation>
    <scope>NUCLEOTIDE SEQUENCE [LARGE SCALE GENOMIC DNA]</scope>
    <source>
        <strain evidence="12 14">110S</strain>
    </source>
</reference>
<dbReference type="GO" id="GO:0008199">
    <property type="term" value="F:ferric iron binding"/>
    <property type="evidence" value="ECO:0007669"/>
    <property type="project" value="InterPro"/>
</dbReference>
<accession>A0A0M8K7I8</accession>
<comment type="similarity">
    <text evidence="2 9">Belongs to the ferritin family. Prokaryotic subfamily.</text>
</comment>
<dbReference type="PROSITE" id="PS50905">
    <property type="entry name" value="FERRITIN_LIKE"/>
    <property type="match status" value="1"/>
</dbReference>